<evidence type="ECO:0000256" key="1">
    <source>
        <dbReference type="SAM" id="Phobius"/>
    </source>
</evidence>
<dbReference type="PROSITE" id="PS51257">
    <property type="entry name" value="PROKAR_LIPOPROTEIN"/>
    <property type="match status" value="1"/>
</dbReference>
<organism evidence="2 3">
    <name type="scientific">Emticicia aquatica</name>
    <dbReference type="NCBI Taxonomy" id="1681835"/>
    <lineage>
        <taxon>Bacteria</taxon>
        <taxon>Pseudomonadati</taxon>
        <taxon>Bacteroidota</taxon>
        <taxon>Cytophagia</taxon>
        <taxon>Cytophagales</taxon>
        <taxon>Leadbetterellaceae</taxon>
        <taxon>Emticicia</taxon>
    </lineage>
</organism>
<dbReference type="RefSeq" id="WP_238808553.1">
    <property type="nucleotide sequence ID" value="NZ_CAKLPY010000005.1"/>
</dbReference>
<comment type="caution">
    <text evidence="2">The sequence shown here is derived from an EMBL/GenBank/DDBJ whole genome shotgun (WGS) entry which is preliminary data.</text>
</comment>
<evidence type="ECO:0000313" key="3">
    <source>
        <dbReference type="Proteomes" id="UP000837932"/>
    </source>
</evidence>
<accession>A0ABM9AVI8</accession>
<proteinExistence type="predicted"/>
<protein>
    <submittedName>
        <fullName evidence="2">Uncharacterized protein</fullName>
    </submittedName>
</protein>
<sequence length="605" mass="68055">MKKQFYSVKPLNWIVVGCFMATLTLSCSVGLHHQQMSSAKTKSYPNLVEIYTDKLQPMPDSLHTIVALTPMTGTNVDSLFKGGDKFVIQYPTDLNQGLPAGIDVLYLNADYATLAHGNCGLLGYATSNNNIKIMIDGSVKNIEKFCKAIFNIYNPQSALMVYENIPPDSSAEADIPYGGSTTMAFGKKYNPISYDMLIESIFDFSVNDKLTVEDFRKAFEYEYDPKSPKTIAGIAKMQALRKQYAQSKPQSVLNPIELTGSPLLLANKTDDISSLFPNNETPKLSNSSSTSFTYEEGPYCDWSRWNEGSFNYLWNNGEGHKIWANKDECDTDVYNMYYGYQPEHDLTPNRVSTHINNPGADIPDKTFYRGYYKNGNEYKNGESVIWPVRRLNCKDGAGTFSWRIEKTWSPGSYVSAPRNELVLPGVWVAFSTKSSKSGYLDFGISQNYSKSYGLTRTGGFGYSDGVDVVGYSIETAFESSWSKSNSQEVSVSKTANIEYWFGPCMIKVANPIYGKLQAWTKTAKGSGEVAIRMRMVYVDQRDTWDIRALQFEIKDGNMPKYSGTLKFTKNYWSKALWKKYPAKTAPLLTSKDFGNCGVPQKRKYY</sequence>
<evidence type="ECO:0000313" key="2">
    <source>
        <dbReference type="EMBL" id="CAH0997744.1"/>
    </source>
</evidence>
<reference evidence="2" key="1">
    <citation type="submission" date="2021-12" db="EMBL/GenBank/DDBJ databases">
        <authorList>
            <person name="Rodrigo-Torres L."/>
            <person name="Arahal R. D."/>
            <person name="Lucena T."/>
        </authorList>
    </citation>
    <scope>NUCLEOTIDE SEQUENCE</scope>
    <source>
        <strain evidence="2">CECT 8858</strain>
    </source>
</reference>
<gene>
    <name evidence="2" type="ORF">EMA8858_03878</name>
</gene>
<name>A0ABM9AVI8_9BACT</name>
<keyword evidence="1" id="KW-0812">Transmembrane</keyword>
<feature type="transmembrane region" description="Helical" evidence="1">
    <location>
        <begin position="12"/>
        <end position="31"/>
    </location>
</feature>
<keyword evidence="1" id="KW-1133">Transmembrane helix</keyword>
<keyword evidence="1" id="KW-0472">Membrane</keyword>
<dbReference type="EMBL" id="CAKLPY010000005">
    <property type="protein sequence ID" value="CAH0997744.1"/>
    <property type="molecule type" value="Genomic_DNA"/>
</dbReference>
<keyword evidence="3" id="KW-1185">Reference proteome</keyword>
<dbReference type="Proteomes" id="UP000837932">
    <property type="component" value="Unassembled WGS sequence"/>
</dbReference>